<dbReference type="RefSeq" id="WP_072344975.1">
    <property type="nucleotide sequence ID" value="NZ_FPKU01000003.1"/>
</dbReference>
<dbReference type="SUPFAM" id="SSF51445">
    <property type="entry name" value="(Trans)glycosidases"/>
    <property type="match status" value="1"/>
</dbReference>
<dbReference type="Pfam" id="PF02065">
    <property type="entry name" value="Melibiase"/>
    <property type="match status" value="1"/>
</dbReference>
<accession>A0A1K2I0C7</accession>
<dbReference type="PANTHER" id="PTHR43053">
    <property type="entry name" value="GLYCOSIDASE FAMILY 31"/>
    <property type="match status" value="1"/>
</dbReference>
<organism evidence="3 4">
    <name type="scientific">Devosia enhydra</name>
    <dbReference type="NCBI Taxonomy" id="665118"/>
    <lineage>
        <taxon>Bacteria</taxon>
        <taxon>Pseudomonadati</taxon>
        <taxon>Pseudomonadota</taxon>
        <taxon>Alphaproteobacteria</taxon>
        <taxon>Hyphomicrobiales</taxon>
        <taxon>Devosiaceae</taxon>
        <taxon>Devosia</taxon>
    </lineage>
</organism>
<dbReference type="InterPro" id="IPR013785">
    <property type="entry name" value="Aldolase_TIM"/>
</dbReference>
<dbReference type="GO" id="GO:0016052">
    <property type="term" value="P:carbohydrate catabolic process"/>
    <property type="evidence" value="ECO:0007669"/>
    <property type="project" value="InterPro"/>
</dbReference>
<evidence type="ECO:0000256" key="2">
    <source>
        <dbReference type="ARBA" id="ARBA00023295"/>
    </source>
</evidence>
<keyword evidence="2" id="KW-0326">Glycosidase</keyword>
<keyword evidence="1" id="KW-0378">Hydrolase</keyword>
<dbReference type="InterPro" id="IPR002252">
    <property type="entry name" value="Glyco_hydro_36"/>
</dbReference>
<dbReference type="Proteomes" id="UP000183447">
    <property type="component" value="Unassembled WGS sequence"/>
</dbReference>
<evidence type="ECO:0000313" key="3">
    <source>
        <dbReference type="EMBL" id="SFZ85834.1"/>
    </source>
</evidence>
<dbReference type="Gene3D" id="3.20.20.70">
    <property type="entry name" value="Aldolase class I"/>
    <property type="match status" value="1"/>
</dbReference>
<dbReference type="GO" id="GO:0004557">
    <property type="term" value="F:alpha-galactosidase activity"/>
    <property type="evidence" value="ECO:0007669"/>
    <property type="project" value="InterPro"/>
</dbReference>
<dbReference type="CDD" id="cd14791">
    <property type="entry name" value="GH36"/>
    <property type="match status" value="1"/>
</dbReference>
<name>A0A1K2I0C7_9HYPH</name>
<dbReference type="EMBL" id="FPKU01000003">
    <property type="protein sequence ID" value="SFZ85834.1"/>
    <property type="molecule type" value="Genomic_DNA"/>
</dbReference>
<dbReference type="AlphaFoldDB" id="A0A1K2I0C7"/>
<dbReference type="STRING" id="665118.SAMN02983003_3006"/>
<protein>
    <submittedName>
        <fullName evidence="3">Melibiase</fullName>
    </submittedName>
</protein>
<dbReference type="PANTHER" id="PTHR43053:SF3">
    <property type="entry name" value="ALPHA-GALACTOSIDASE C-RELATED"/>
    <property type="match status" value="1"/>
</dbReference>
<proteinExistence type="predicted"/>
<gene>
    <name evidence="3" type="ORF">SAMN02983003_3006</name>
</gene>
<dbReference type="InterPro" id="IPR050985">
    <property type="entry name" value="Alpha-glycosidase_related"/>
</dbReference>
<dbReference type="OrthoDB" id="9758822at2"/>
<keyword evidence="4" id="KW-1185">Reference proteome</keyword>
<dbReference type="InterPro" id="IPR017853">
    <property type="entry name" value="GH"/>
</dbReference>
<evidence type="ECO:0000256" key="1">
    <source>
        <dbReference type="ARBA" id="ARBA00022801"/>
    </source>
</evidence>
<evidence type="ECO:0000313" key="4">
    <source>
        <dbReference type="Proteomes" id="UP000183447"/>
    </source>
</evidence>
<reference evidence="3 4" key="1">
    <citation type="submission" date="2016-11" db="EMBL/GenBank/DDBJ databases">
        <authorList>
            <person name="Jaros S."/>
            <person name="Januszkiewicz K."/>
            <person name="Wedrychowicz H."/>
        </authorList>
    </citation>
    <scope>NUCLEOTIDE SEQUENCE [LARGE SCALE GENOMIC DNA]</scope>
    <source>
        <strain evidence="3 4">ATCC 23634</strain>
    </source>
</reference>
<sequence length="646" mass="71680">MTTPFAFDRETLTLAGAGILIEGLVPLLDGAVFSATPPSLTGADCVWQRSDGLRFVLSITSEQGRTRLDMRVEGFAGTLAPSAIGLRFTRIANVQRYLRNGYMSWDGSYFVEPDAVRSLTPPDPTLLEAYAMTALVPRGQAQTAVLGFLRHDRFQSRLRFSFADGPLGLDIETLIDGVPHEGKVAAETLVLFAGGADIEATLRDWARQVAEASPLPPRLPARRLTGWCSWYNLYASLSEPVLREHLGAARRFRDETQTPFDIFLIDDGFTPEMGDWLDFKPGLEGLPQLLSDIAAEGFTPGLWIAPFMVGNRSKLYREHPDWVVKSRATGAPLAPMTFYGEFRWHKRSEEYYVLDVTHPEAEAYIRSVFRIWAKEWGCAYFKTDFMHLGAMYGPEAARWHRDGLSRMQIWMTMARLIREEIGEAQWLLCGSPLWAPVGLCDALRIGRDIGVTWHGHYSAESLLRDQASRNFANGILWQADPDCILLRDRFHQLSDAQVHSLARYAGLSGGVLMTSDQLDEVPSARRALLAELADDGEPFACDFPELGRASLRYRPGHAPDGSPRAIAEGDPVLVQRVRAGDGTVRINLFNTSDRPTTRILCQETTGLSGHLAATCDGEGPAPIATAEGWHIAFLPYQSRLVTVTAR</sequence>